<keyword evidence="1" id="KW-0175">Coiled coil</keyword>
<evidence type="ECO:0000313" key="3">
    <source>
        <dbReference type="EMBL" id="RXH83299.1"/>
    </source>
</evidence>
<accession>A0A498IJG5</accession>
<reference evidence="3 4" key="1">
    <citation type="submission" date="2018-10" db="EMBL/GenBank/DDBJ databases">
        <title>A high-quality apple genome assembly.</title>
        <authorList>
            <person name="Hu J."/>
        </authorList>
    </citation>
    <scope>NUCLEOTIDE SEQUENCE [LARGE SCALE GENOMIC DNA]</scope>
    <source>
        <strain evidence="4">cv. HFTH1</strain>
        <tissue evidence="3">Young leaf</tissue>
    </source>
</reference>
<evidence type="ECO:0000313" key="4">
    <source>
        <dbReference type="Proteomes" id="UP000290289"/>
    </source>
</evidence>
<name>A0A498IJG5_MALDO</name>
<protein>
    <submittedName>
        <fullName evidence="3">Uncharacterized protein</fullName>
    </submittedName>
</protein>
<evidence type="ECO:0000256" key="2">
    <source>
        <dbReference type="SAM" id="MobiDB-lite"/>
    </source>
</evidence>
<feature type="region of interest" description="Disordered" evidence="2">
    <location>
        <begin position="185"/>
        <end position="250"/>
    </location>
</feature>
<sequence>MPQLSIAFLSFLGEKGRTAKSTLIQTERPCSDRLQVHPPEKRIKCVAPQVEDGEEANPLPTFQCLSGRGRAHCKKRTTKKAFPFWRSIIKGKYLSHANPTEAKVLASQGTTHRSKNESEIRRGKSFGKTRITKEEVHRLLINLTKSDSEFYSQAKEAIYEKSTSPPLSKRQQSDLDMQHIAEVTEHNSIPKLEDVPPTEVADASNAKLPSQISSPPSEESAESRPPQVAQSPLQAVSSHPNTISKESGSYRSHFHDNLDVKMSKPLHSARALDFLDTYLHHHPDACLLAITEDAPIPDSYEISQAKAKIQSITALSMDEVMEIECLRNLKLSLEILLNAYDRTGVEYANIENVQVKLAAVKSKYHKANGTVAEVRKKFNQKIALEQEVEVYNRLFSKAQADEEKLEACIIVQKSRVEELEKKLVEEKGNLEKLEELNSNHKTEMDEFRCKLEHSQKLLLDHCMHDKTWVKKAMQAKNDFKSMEATWVQIQKLLSLISVQKTGEVQRSLQ</sequence>
<proteinExistence type="predicted"/>
<keyword evidence="4" id="KW-1185">Reference proteome</keyword>
<dbReference type="AlphaFoldDB" id="A0A498IJG5"/>
<gene>
    <name evidence="3" type="ORF">DVH24_005552</name>
</gene>
<organism evidence="3 4">
    <name type="scientific">Malus domestica</name>
    <name type="common">Apple</name>
    <name type="synonym">Pyrus malus</name>
    <dbReference type="NCBI Taxonomy" id="3750"/>
    <lineage>
        <taxon>Eukaryota</taxon>
        <taxon>Viridiplantae</taxon>
        <taxon>Streptophyta</taxon>
        <taxon>Embryophyta</taxon>
        <taxon>Tracheophyta</taxon>
        <taxon>Spermatophyta</taxon>
        <taxon>Magnoliopsida</taxon>
        <taxon>eudicotyledons</taxon>
        <taxon>Gunneridae</taxon>
        <taxon>Pentapetalae</taxon>
        <taxon>rosids</taxon>
        <taxon>fabids</taxon>
        <taxon>Rosales</taxon>
        <taxon>Rosaceae</taxon>
        <taxon>Amygdaloideae</taxon>
        <taxon>Maleae</taxon>
        <taxon>Malus</taxon>
    </lineage>
</organism>
<dbReference type="EMBL" id="RDQH01000337">
    <property type="protein sequence ID" value="RXH83299.1"/>
    <property type="molecule type" value="Genomic_DNA"/>
</dbReference>
<feature type="region of interest" description="Disordered" evidence="2">
    <location>
        <begin position="107"/>
        <end position="126"/>
    </location>
</feature>
<feature type="coiled-coil region" evidence="1">
    <location>
        <begin position="409"/>
        <end position="450"/>
    </location>
</feature>
<feature type="compositionally biased region" description="Low complexity" evidence="2">
    <location>
        <begin position="209"/>
        <end position="226"/>
    </location>
</feature>
<dbReference type="Proteomes" id="UP000290289">
    <property type="component" value="Chromosome 11"/>
</dbReference>
<comment type="caution">
    <text evidence="3">The sequence shown here is derived from an EMBL/GenBank/DDBJ whole genome shotgun (WGS) entry which is preliminary data.</text>
</comment>
<feature type="compositionally biased region" description="Polar residues" evidence="2">
    <location>
        <begin position="228"/>
        <end position="250"/>
    </location>
</feature>
<evidence type="ECO:0000256" key="1">
    <source>
        <dbReference type="SAM" id="Coils"/>
    </source>
</evidence>